<dbReference type="AlphaFoldDB" id="A0A939IQ28"/>
<dbReference type="EMBL" id="JAFKCV010000001">
    <property type="protein sequence ID" value="MBN7824177.1"/>
    <property type="molecule type" value="Genomic_DNA"/>
</dbReference>
<evidence type="ECO:0000313" key="4">
    <source>
        <dbReference type="EMBL" id="MBN7824177.1"/>
    </source>
</evidence>
<keyword evidence="5" id="KW-1185">Reference proteome</keyword>
<evidence type="ECO:0000313" key="5">
    <source>
        <dbReference type="Proteomes" id="UP000664654"/>
    </source>
</evidence>
<comment type="caution">
    <text evidence="4">The sequence shown here is derived from an EMBL/GenBank/DDBJ whole genome shotgun (WGS) entry which is preliminary data.</text>
</comment>
<gene>
    <name evidence="4" type="ORF">J0A66_02955</name>
</gene>
<feature type="signal peptide" evidence="2">
    <location>
        <begin position="1"/>
        <end position="24"/>
    </location>
</feature>
<sequence length="148" mass="16881">MKNLIPFFIFTLLTMSLVCNPAFASQLGSLDELQQHRLLLLKAVAGQEHDVSGLRDARDKFAQRDLYWFVIQNEQIVTNYPAPLTPEFGEHLVTRYFRDHNHSLVLIGKDGLVKQQAADLDIDQILAVIDSMPVRRMEANRQKGSNPH</sequence>
<dbReference type="Proteomes" id="UP000664654">
    <property type="component" value="Unassembled WGS sequence"/>
</dbReference>
<protein>
    <submittedName>
        <fullName evidence="4">DUF4174 domain-containing protein</fullName>
    </submittedName>
</protein>
<evidence type="ECO:0000259" key="3">
    <source>
        <dbReference type="Pfam" id="PF13778"/>
    </source>
</evidence>
<reference evidence="4" key="1">
    <citation type="submission" date="2021-03" db="EMBL/GenBank/DDBJ databases">
        <title>novel species isolated from a fishpond in China.</title>
        <authorList>
            <person name="Lu H."/>
            <person name="Cai Z."/>
        </authorList>
    </citation>
    <scope>NUCLEOTIDE SEQUENCE</scope>
    <source>
        <strain evidence="4">JCM 30855</strain>
    </source>
</reference>
<dbReference type="Pfam" id="PF13778">
    <property type="entry name" value="DUF4174"/>
    <property type="match status" value="1"/>
</dbReference>
<proteinExistence type="predicted"/>
<accession>A0A939IQ28</accession>
<evidence type="ECO:0000256" key="1">
    <source>
        <dbReference type="ARBA" id="ARBA00022729"/>
    </source>
</evidence>
<keyword evidence="1 2" id="KW-0732">Signal</keyword>
<dbReference type="RefSeq" id="WP_206572264.1">
    <property type="nucleotide sequence ID" value="NZ_JAFKCV010000001.1"/>
</dbReference>
<name>A0A939IQ28_9ALTE</name>
<dbReference type="InterPro" id="IPR025232">
    <property type="entry name" value="DUF4174"/>
</dbReference>
<feature type="domain" description="DUF4174" evidence="3">
    <location>
        <begin position="34"/>
        <end position="138"/>
    </location>
</feature>
<organism evidence="4 5">
    <name type="scientific">Bowmanella dokdonensis</name>
    <dbReference type="NCBI Taxonomy" id="751969"/>
    <lineage>
        <taxon>Bacteria</taxon>
        <taxon>Pseudomonadati</taxon>
        <taxon>Pseudomonadota</taxon>
        <taxon>Gammaproteobacteria</taxon>
        <taxon>Alteromonadales</taxon>
        <taxon>Alteromonadaceae</taxon>
        <taxon>Bowmanella</taxon>
    </lineage>
</organism>
<feature type="chain" id="PRO_5037371702" evidence="2">
    <location>
        <begin position="25"/>
        <end position="148"/>
    </location>
</feature>
<evidence type="ECO:0000256" key="2">
    <source>
        <dbReference type="SAM" id="SignalP"/>
    </source>
</evidence>